<protein>
    <submittedName>
        <fullName evidence="9">MgtC/SapB family protein</fullName>
    </submittedName>
</protein>
<evidence type="ECO:0000256" key="6">
    <source>
        <dbReference type="ARBA" id="ARBA00023136"/>
    </source>
</evidence>
<reference evidence="10" key="1">
    <citation type="journal article" date="2019" name="Int. J. Syst. Evol. Microbiol.">
        <title>The Global Catalogue of Microorganisms (GCM) 10K type strain sequencing project: providing services to taxonomists for standard genome sequencing and annotation.</title>
        <authorList>
            <consortium name="The Broad Institute Genomics Platform"/>
            <consortium name="The Broad Institute Genome Sequencing Center for Infectious Disease"/>
            <person name="Wu L."/>
            <person name="Ma J."/>
        </authorList>
    </citation>
    <scope>NUCLEOTIDE SEQUENCE [LARGE SCALE GENOMIC DNA]</scope>
    <source>
        <strain evidence="10">JCM 4087</strain>
    </source>
</reference>
<dbReference type="Pfam" id="PF02308">
    <property type="entry name" value="MgtC"/>
    <property type="match status" value="1"/>
</dbReference>
<feature type="transmembrane region" description="Helical" evidence="7">
    <location>
        <begin position="39"/>
        <end position="58"/>
    </location>
</feature>
<sequence length="236" mass="26180">MTVGITWQQIALRLILASLAGLVIGYNRDEHGRPAGMRTVMLVTLTATLAMLQVNLLLPLRGKVYDSFNVMDLMRLPLGILSGIGFIGAGAIIKRKNDAVGVTTAATLWYSTMLGLLFGGGQLWLGSAATILALIVLGVMRHVEDFVPRAHRGTLTLRFADDYFQGQELEREILKLIQALHCDIHGVSVRYEPAKRLDMLRCELKWKAKGRQAAGMPHALEQLRSMTGVREFLWKE</sequence>
<dbReference type="PRINTS" id="PR01837">
    <property type="entry name" value="MGTCSAPBPROT"/>
</dbReference>
<evidence type="ECO:0000256" key="3">
    <source>
        <dbReference type="ARBA" id="ARBA00022475"/>
    </source>
</evidence>
<gene>
    <name evidence="9" type="ORF">ACFPT7_00385</name>
</gene>
<evidence type="ECO:0000259" key="8">
    <source>
        <dbReference type="Pfam" id="PF02308"/>
    </source>
</evidence>
<comment type="subcellular location">
    <subcellularLocation>
        <location evidence="1">Cell membrane</location>
        <topology evidence="1">Multi-pass membrane protein</topology>
    </subcellularLocation>
</comment>
<evidence type="ECO:0000313" key="9">
    <source>
        <dbReference type="EMBL" id="MFC5860741.1"/>
    </source>
</evidence>
<feature type="transmembrane region" description="Helical" evidence="7">
    <location>
        <begin position="6"/>
        <end position="27"/>
    </location>
</feature>
<feature type="domain" description="MgtC/SapB/SrpB/YhiD N-terminal" evidence="8">
    <location>
        <begin position="14"/>
        <end position="145"/>
    </location>
</feature>
<proteinExistence type="inferred from homology"/>
<dbReference type="EMBL" id="JBHSPH010000001">
    <property type="protein sequence ID" value="MFC5860741.1"/>
    <property type="molecule type" value="Genomic_DNA"/>
</dbReference>
<evidence type="ECO:0000256" key="1">
    <source>
        <dbReference type="ARBA" id="ARBA00004651"/>
    </source>
</evidence>
<evidence type="ECO:0000256" key="5">
    <source>
        <dbReference type="ARBA" id="ARBA00022989"/>
    </source>
</evidence>
<feature type="transmembrane region" description="Helical" evidence="7">
    <location>
        <begin position="124"/>
        <end position="143"/>
    </location>
</feature>
<keyword evidence="6 7" id="KW-0472">Membrane</keyword>
<keyword evidence="4 7" id="KW-0812">Transmembrane</keyword>
<organism evidence="9 10">
    <name type="scientific">Acidicapsa dinghuensis</name>
    <dbReference type="NCBI Taxonomy" id="2218256"/>
    <lineage>
        <taxon>Bacteria</taxon>
        <taxon>Pseudomonadati</taxon>
        <taxon>Acidobacteriota</taxon>
        <taxon>Terriglobia</taxon>
        <taxon>Terriglobales</taxon>
        <taxon>Acidobacteriaceae</taxon>
        <taxon>Acidicapsa</taxon>
    </lineage>
</organism>
<name>A0ABW1E8V2_9BACT</name>
<keyword evidence="5 7" id="KW-1133">Transmembrane helix</keyword>
<evidence type="ECO:0000256" key="4">
    <source>
        <dbReference type="ARBA" id="ARBA00022692"/>
    </source>
</evidence>
<comment type="caution">
    <text evidence="9">The sequence shown here is derived from an EMBL/GenBank/DDBJ whole genome shotgun (WGS) entry which is preliminary data.</text>
</comment>
<dbReference type="Proteomes" id="UP001596091">
    <property type="component" value="Unassembled WGS sequence"/>
</dbReference>
<keyword evidence="10" id="KW-1185">Reference proteome</keyword>
<evidence type="ECO:0000313" key="10">
    <source>
        <dbReference type="Proteomes" id="UP001596091"/>
    </source>
</evidence>
<dbReference type="PANTHER" id="PTHR33778:SF1">
    <property type="entry name" value="MAGNESIUM TRANSPORTER YHID-RELATED"/>
    <property type="match status" value="1"/>
</dbReference>
<evidence type="ECO:0000256" key="7">
    <source>
        <dbReference type="SAM" id="Phobius"/>
    </source>
</evidence>
<feature type="transmembrane region" description="Helical" evidence="7">
    <location>
        <begin position="73"/>
        <end position="93"/>
    </location>
</feature>
<accession>A0ABW1E8V2</accession>
<keyword evidence="3" id="KW-1003">Cell membrane</keyword>
<dbReference type="InterPro" id="IPR003416">
    <property type="entry name" value="MgtC/SapB/SrpB/YhiD_fam"/>
</dbReference>
<evidence type="ECO:0000256" key="2">
    <source>
        <dbReference type="ARBA" id="ARBA00009298"/>
    </source>
</evidence>
<dbReference type="RefSeq" id="WP_263335233.1">
    <property type="nucleotide sequence ID" value="NZ_JAGSYH010000002.1"/>
</dbReference>
<comment type="similarity">
    <text evidence="2">Belongs to the MgtC/SapB family.</text>
</comment>
<dbReference type="PANTHER" id="PTHR33778">
    <property type="entry name" value="PROTEIN MGTC"/>
    <property type="match status" value="1"/>
</dbReference>
<dbReference type="InterPro" id="IPR049177">
    <property type="entry name" value="MgtC_SapB_SrpB_YhiD_N"/>
</dbReference>